<evidence type="ECO:0000256" key="16">
    <source>
        <dbReference type="SAM" id="MobiDB-lite"/>
    </source>
</evidence>
<evidence type="ECO:0000256" key="17">
    <source>
        <dbReference type="SAM" id="Phobius"/>
    </source>
</evidence>
<evidence type="ECO:0000256" key="6">
    <source>
        <dbReference type="ARBA" id="ARBA00022692"/>
    </source>
</evidence>
<evidence type="ECO:0000256" key="14">
    <source>
        <dbReference type="ARBA" id="ARBA00023136"/>
    </source>
</evidence>
<keyword evidence="7" id="KW-0479">Metal-binding</keyword>
<feature type="compositionally biased region" description="Low complexity" evidence="16">
    <location>
        <begin position="623"/>
        <end position="644"/>
    </location>
</feature>
<dbReference type="InterPro" id="IPR000008">
    <property type="entry name" value="C2_dom"/>
</dbReference>
<feature type="domain" description="C2" evidence="18">
    <location>
        <begin position="300"/>
        <end position="420"/>
    </location>
</feature>
<dbReference type="Pfam" id="PF00168">
    <property type="entry name" value="C2"/>
    <property type="match status" value="3"/>
</dbReference>
<dbReference type="FunFam" id="2.60.40.150:FF:000114">
    <property type="entry name" value="Extended synaptotagmin 3"/>
    <property type="match status" value="1"/>
</dbReference>
<dbReference type="FunFam" id="2.60.40.150:FF:000025">
    <property type="entry name" value="Extended synaptotagmin 2"/>
    <property type="match status" value="1"/>
</dbReference>
<keyword evidence="9" id="KW-0256">Endoplasmic reticulum</keyword>
<dbReference type="GO" id="GO:0005544">
    <property type="term" value="F:calcium-dependent phospholipid binding"/>
    <property type="evidence" value="ECO:0007669"/>
    <property type="project" value="TreeGrafter"/>
</dbReference>
<dbReference type="InterPro" id="IPR051634">
    <property type="entry name" value="Extended_Synaptotagmin"/>
</dbReference>
<dbReference type="Ensembl" id="ENSKMAT00000026165.1">
    <property type="protein sequence ID" value="ENSKMAP00000025839.1"/>
    <property type="gene ID" value="ENSKMAG00000019146.1"/>
</dbReference>
<feature type="domain" description="C2" evidence="18">
    <location>
        <begin position="439"/>
        <end position="578"/>
    </location>
</feature>
<dbReference type="STRING" id="37003.ENSKMAP00000025839"/>
<keyword evidence="6 17" id="KW-0812">Transmembrane</keyword>
<dbReference type="InterPro" id="IPR035892">
    <property type="entry name" value="C2_domain_sf"/>
</dbReference>
<dbReference type="GO" id="GO:0006869">
    <property type="term" value="P:lipid transport"/>
    <property type="evidence" value="ECO:0007669"/>
    <property type="project" value="UniProtKB-KW"/>
</dbReference>
<evidence type="ECO:0000259" key="19">
    <source>
        <dbReference type="PROSITE" id="PS51847"/>
    </source>
</evidence>
<keyword evidence="4" id="KW-0813">Transport</keyword>
<evidence type="ECO:0000256" key="3">
    <source>
        <dbReference type="ARBA" id="ARBA00005867"/>
    </source>
</evidence>
<dbReference type="InterPro" id="IPR037733">
    <property type="entry name" value="Ext_Synaptotagmin_C2A"/>
</dbReference>
<evidence type="ECO:0000256" key="9">
    <source>
        <dbReference type="ARBA" id="ARBA00022824"/>
    </source>
</evidence>
<evidence type="ECO:0000256" key="12">
    <source>
        <dbReference type="ARBA" id="ARBA00023055"/>
    </source>
</evidence>
<dbReference type="PROSITE" id="PS51847">
    <property type="entry name" value="SMP"/>
    <property type="match status" value="1"/>
</dbReference>
<sequence length="852" mass="96417">MAAASQTPPGGPALAAARGDSLSLHGSSERLTPSAVNQVMMEFLIYFGRAVVVFYPVYLTGYLGLSISWVLLCMLMITWWKKNRQWKDARIGSAIEFVDNETHVIHTELKNTLQMASWVHFTEVEKVQWVNKVLEQAWPFFGMYMEKLLKENIQPAVRLSNSALKMFTFTKIHFGHKPFVISGMRAYTHEVDQREVILDMNIQYDSDVDIDADVNSAITAGVKGLKFQGMLRVILEPLIGQAPLVGGVTLFFIRRPTLQINWTGMTNLLDSPAFSSLSEDTIMDIIASLMVLPNRMCIPLIDQIKVDQMRFPLPRGVVRVHVLEARDLVAKDTYMMGLVKGKSDPYVKLRVGNRNFKTKTIKENLHPKWNEVYEFVVHEAPGQELEMELFDEDTDKDDFLGRYNLDLGDVKMEKEMDQWFPLEGVPHGELHLKLQWLCLKTDSSLLKQFDNGFACAMLSVYLDNASNLPKDHSEFTANQKRGKHGKEARLTKRNVGPNSYVELSVDKDVQKSKAVFTNKNPVFEQGFSFFVHNVSSQKLVVQVKEHEKKNVLGVLTLDMERLLKISDMTLDQSFPLEQSGANSQIKLKATMRVLAVEAPPPKTVVTPPSSAQQQKLPARGGNSSVAPPSAAAVVPSNAATAASSQSRPGDPNENYSAQRRRSSFLVSESEKSSNLNMRRYDSHSMLSDNSIASSRFDLSEGAVYPDDIRNHQGSFGEIHLSVKYTTLRRKLIIMVHACRNLFPCSENGTDSYVRLYLLPDHSWKHRKKTQVKRKTLNPVFDHKFEFDLLLEEAQTRKLDVAVKNNKMFHTKERKDIGMVLLDLSQIDMTRGVTEWYELTLPGLKRSASKIIL</sequence>
<keyword evidence="8" id="KW-0677">Repeat</keyword>
<dbReference type="Gene3D" id="2.60.40.150">
    <property type="entry name" value="C2 domain"/>
    <property type="match status" value="3"/>
</dbReference>
<evidence type="ECO:0000256" key="4">
    <source>
        <dbReference type="ARBA" id="ARBA00022448"/>
    </source>
</evidence>
<dbReference type="CDD" id="cd04030">
    <property type="entry name" value="C2C_KIAA1228"/>
    <property type="match status" value="1"/>
</dbReference>
<dbReference type="GO" id="GO:0005789">
    <property type="term" value="C:endoplasmic reticulum membrane"/>
    <property type="evidence" value="ECO:0007669"/>
    <property type="project" value="UniProtKB-SubCell"/>
</dbReference>
<keyword evidence="14 17" id="KW-0472">Membrane</keyword>
<evidence type="ECO:0000259" key="18">
    <source>
        <dbReference type="PROSITE" id="PS50004"/>
    </source>
</evidence>
<dbReference type="GO" id="GO:0005509">
    <property type="term" value="F:calcium ion binding"/>
    <property type="evidence" value="ECO:0007669"/>
    <property type="project" value="TreeGrafter"/>
</dbReference>
<dbReference type="PANTHER" id="PTHR45761">
    <property type="entry name" value="EXTENDED SYNAPTOTAGMIN-LIKE PROTEIN 2, ISOFORM C"/>
    <property type="match status" value="1"/>
</dbReference>
<evidence type="ECO:0000313" key="20">
    <source>
        <dbReference type="Ensembl" id="ENSKMAP00000025839.1"/>
    </source>
</evidence>
<feature type="domain" description="C2" evidence="18">
    <location>
        <begin position="714"/>
        <end position="836"/>
    </location>
</feature>
<dbReference type="GO" id="GO:0008429">
    <property type="term" value="F:phosphatidylethanolamine binding"/>
    <property type="evidence" value="ECO:0007669"/>
    <property type="project" value="TreeGrafter"/>
</dbReference>
<dbReference type="RefSeq" id="XP_017276146.1">
    <property type="nucleotide sequence ID" value="XM_017420657.3"/>
</dbReference>
<evidence type="ECO:0000256" key="8">
    <source>
        <dbReference type="ARBA" id="ARBA00022737"/>
    </source>
</evidence>
<dbReference type="FunFam" id="2.60.40.150:FF:000093">
    <property type="entry name" value="Extended synaptotagmin 3"/>
    <property type="match status" value="1"/>
</dbReference>
<organism evidence="20 21">
    <name type="scientific">Kryptolebias marmoratus</name>
    <name type="common">Mangrove killifish</name>
    <name type="synonym">Rivulus marmoratus</name>
    <dbReference type="NCBI Taxonomy" id="37003"/>
    <lineage>
        <taxon>Eukaryota</taxon>
        <taxon>Metazoa</taxon>
        <taxon>Chordata</taxon>
        <taxon>Craniata</taxon>
        <taxon>Vertebrata</taxon>
        <taxon>Euteleostomi</taxon>
        <taxon>Actinopterygii</taxon>
        <taxon>Neopterygii</taxon>
        <taxon>Teleostei</taxon>
        <taxon>Neoteleostei</taxon>
        <taxon>Acanthomorphata</taxon>
        <taxon>Ovalentaria</taxon>
        <taxon>Atherinomorphae</taxon>
        <taxon>Cyprinodontiformes</taxon>
        <taxon>Rivulidae</taxon>
        <taxon>Kryptolebias</taxon>
    </lineage>
</organism>
<evidence type="ECO:0000256" key="15">
    <source>
        <dbReference type="ARBA" id="ARBA00069840"/>
    </source>
</evidence>
<dbReference type="GeneTree" id="ENSGT00940000165191"/>
<evidence type="ECO:0000256" key="13">
    <source>
        <dbReference type="ARBA" id="ARBA00023121"/>
    </source>
</evidence>
<evidence type="ECO:0000256" key="2">
    <source>
        <dbReference type="ARBA" id="ARBA00004477"/>
    </source>
</evidence>
<dbReference type="CDD" id="cd04050">
    <property type="entry name" value="C2B_Synaptotagmin-like"/>
    <property type="match status" value="1"/>
</dbReference>
<dbReference type="GO" id="GO:0035091">
    <property type="term" value="F:phosphatidylinositol binding"/>
    <property type="evidence" value="ECO:0007669"/>
    <property type="project" value="TreeGrafter"/>
</dbReference>
<protein>
    <recommendedName>
        <fullName evidence="15">Extended synaptotagmin-3</fullName>
    </recommendedName>
</protein>
<reference evidence="20" key="1">
    <citation type="submission" date="2025-08" db="UniProtKB">
        <authorList>
            <consortium name="Ensembl"/>
        </authorList>
    </citation>
    <scope>IDENTIFICATION</scope>
</reference>
<dbReference type="InterPro" id="IPR039010">
    <property type="entry name" value="Synaptotagmin_SMP"/>
</dbReference>
<evidence type="ECO:0000256" key="5">
    <source>
        <dbReference type="ARBA" id="ARBA00022475"/>
    </source>
</evidence>
<dbReference type="SMART" id="SM00239">
    <property type="entry name" value="C2"/>
    <property type="match status" value="3"/>
</dbReference>
<comment type="subcellular location">
    <subcellularLocation>
        <location evidence="1">Cell membrane</location>
        <topology evidence="1">Peripheral membrane protein</topology>
    </subcellularLocation>
    <subcellularLocation>
        <location evidence="2">Endoplasmic reticulum membrane</location>
        <topology evidence="2">Multi-pass membrane protein</topology>
    </subcellularLocation>
</comment>
<dbReference type="Pfam" id="PF17047">
    <property type="entry name" value="SMP_LBD"/>
    <property type="match status" value="1"/>
</dbReference>
<evidence type="ECO:0000256" key="11">
    <source>
        <dbReference type="ARBA" id="ARBA00022989"/>
    </source>
</evidence>
<evidence type="ECO:0000256" key="7">
    <source>
        <dbReference type="ARBA" id="ARBA00022723"/>
    </source>
</evidence>
<keyword evidence="11 17" id="KW-1133">Transmembrane helix</keyword>
<feature type="domain" description="SMP-LTD" evidence="19">
    <location>
        <begin position="123"/>
        <end position="301"/>
    </location>
</feature>
<name>A0A3Q3BL47_KRYMA</name>
<proteinExistence type="inferred from homology"/>
<accession>A0A3Q3BL47</accession>
<dbReference type="AlphaFoldDB" id="A0A3Q3BL47"/>
<dbReference type="GO" id="GO:0061817">
    <property type="term" value="P:endoplasmic reticulum-plasma membrane tethering"/>
    <property type="evidence" value="ECO:0007669"/>
    <property type="project" value="InterPro"/>
</dbReference>
<comment type="similarity">
    <text evidence="3">Belongs to the extended synaptotagmin family.</text>
</comment>
<keyword evidence="10" id="KW-0106">Calcium</keyword>
<dbReference type="CDD" id="cd08391">
    <property type="entry name" value="C2A_C2C_Synaptotagmin_like"/>
    <property type="match status" value="1"/>
</dbReference>
<dbReference type="PRINTS" id="PR00360">
    <property type="entry name" value="C2DOMAIN"/>
</dbReference>
<dbReference type="OMA" id="WANKVIS"/>
<dbReference type="GO" id="GO:0031210">
    <property type="term" value="F:phosphatidylcholine binding"/>
    <property type="evidence" value="ECO:0007669"/>
    <property type="project" value="TreeGrafter"/>
</dbReference>
<feature type="region of interest" description="Disordered" evidence="16">
    <location>
        <begin position="599"/>
        <end position="676"/>
    </location>
</feature>
<evidence type="ECO:0000256" key="1">
    <source>
        <dbReference type="ARBA" id="ARBA00004202"/>
    </source>
</evidence>
<evidence type="ECO:0000313" key="21">
    <source>
        <dbReference type="Proteomes" id="UP000264800"/>
    </source>
</evidence>
<keyword evidence="12" id="KW-0445">Lipid transport</keyword>
<dbReference type="GeneID" id="108238522"/>
<dbReference type="InterPro" id="IPR037749">
    <property type="entry name" value="Ext_Synaptotagmin_C2B"/>
</dbReference>
<dbReference type="OrthoDB" id="1029639at2759"/>
<evidence type="ECO:0000256" key="10">
    <source>
        <dbReference type="ARBA" id="ARBA00022837"/>
    </source>
</evidence>
<dbReference type="Proteomes" id="UP000264800">
    <property type="component" value="Unplaced"/>
</dbReference>
<feature type="transmembrane region" description="Helical" evidence="17">
    <location>
        <begin position="61"/>
        <end position="80"/>
    </location>
</feature>
<keyword evidence="21" id="KW-1185">Reference proteome</keyword>
<dbReference type="PANTHER" id="PTHR45761:SF4">
    <property type="entry name" value="EXTENDED SYNAPTOTAGMIN-3"/>
    <property type="match status" value="1"/>
</dbReference>
<dbReference type="SUPFAM" id="SSF49562">
    <property type="entry name" value="C2 domain (Calcium/lipid-binding domain, CaLB)"/>
    <property type="match status" value="3"/>
</dbReference>
<dbReference type="PROSITE" id="PS50004">
    <property type="entry name" value="C2"/>
    <property type="match status" value="3"/>
</dbReference>
<keyword evidence="5" id="KW-1003">Cell membrane</keyword>
<dbReference type="InterPro" id="IPR031468">
    <property type="entry name" value="SMP_LBD"/>
</dbReference>
<dbReference type="GO" id="GO:0005886">
    <property type="term" value="C:plasma membrane"/>
    <property type="evidence" value="ECO:0007669"/>
    <property type="project" value="UniProtKB-SubCell"/>
</dbReference>
<dbReference type="InterPro" id="IPR037752">
    <property type="entry name" value="C2C_KIAA1228"/>
</dbReference>
<keyword evidence="13" id="KW-0446">Lipid-binding</keyword>
<reference evidence="20" key="2">
    <citation type="submission" date="2025-09" db="UniProtKB">
        <authorList>
            <consortium name="Ensembl"/>
        </authorList>
    </citation>
    <scope>IDENTIFICATION</scope>
</reference>
<dbReference type="KEGG" id="kmr:108238522"/>
<dbReference type="CTD" id="83850"/>